<gene>
    <name evidence="2" type="ORF">MM415A00834_0016</name>
    <name evidence="1" type="ORF">MM415B01291_0016</name>
</gene>
<reference evidence="2" key="1">
    <citation type="submission" date="2020-03" db="EMBL/GenBank/DDBJ databases">
        <title>The deep terrestrial virosphere.</title>
        <authorList>
            <person name="Holmfeldt K."/>
            <person name="Nilsson E."/>
            <person name="Simone D."/>
            <person name="Lopez-Fernandez M."/>
            <person name="Wu X."/>
            <person name="de Brujin I."/>
            <person name="Lundin D."/>
            <person name="Andersson A."/>
            <person name="Bertilsson S."/>
            <person name="Dopson M."/>
        </authorList>
    </citation>
    <scope>NUCLEOTIDE SEQUENCE</scope>
    <source>
        <strain evidence="2">MM415A00834</strain>
        <strain evidence="1">MM415B01291</strain>
    </source>
</reference>
<dbReference type="EMBL" id="MT142393">
    <property type="protein sequence ID" value="QJA79758.1"/>
    <property type="molecule type" value="Genomic_DNA"/>
</dbReference>
<dbReference type="InterPro" id="IPR027417">
    <property type="entry name" value="P-loop_NTPase"/>
</dbReference>
<protein>
    <submittedName>
        <fullName evidence="2">Putative terminase</fullName>
    </submittedName>
</protein>
<name>A0A6M3KE21_9ZZZZ</name>
<dbReference type="EMBL" id="MT141370">
    <property type="protein sequence ID" value="QJA59466.1"/>
    <property type="molecule type" value="Genomic_DNA"/>
</dbReference>
<sequence>MELTPNRYELLLEKCAYKDSKRLTREEQEVWINERAICQLDLFHFLKWVKIMRPPTPGSTGATIFPFKLLPHTTQFFKALLTEPLVTVLKARQVFVSTSLAQYVLWYALGKVGANILLFSKGQPEAKELLNKAHRIYDLLPGFLKLRIEPDSTEELGFPSISSHIRAFPSTVSAGISYTASIVVADEHAEHPYADENYISSKPTRDAGGQFISVFTQNPYSNDNLATSIFLDAIEKKNDFLPMFFPWDVVPDRDETWYNTVKRNIPDRELGRLSPQLYMAKNYPKTIDEALSMAESIVCFDKETLNIMTDDVRSQINTDSQVWKDAEIDSKICHIYKDYHIGNWYIASSDVGQGSKADESILIILDVKTGDVVADIKTNELPPAEFALHSVNLLKHFHSPIWWIEHNIPGGGREVIKKAVELGYHNLGYRGDKPMRWSIIEDPDTLKRVGFFTDETNRADLFGALIPAINDHQIRIYNKDGLNQFYSMVRNSLKNGKIEATAGHHDDYVLALGIAWLKRNTVKPYNAQVKAIKTLDFGPTTGNSLMDQIIARQGVKIGK</sequence>
<evidence type="ECO:0000313" key="1">
    <source>
        <dbReference type="EMBL" id="QJA59466.1"/>
    </source>
</evidence>
<dbReference type="Gene3D" id="3.40.50.300">
    <property type="entry name" value="P-loop containing nucleotide triphosphate hydrolases"/>
    <property type="match status" value="1"/>
</dbReference>
<accession>A0A6M3KE21</accession>
<dbReference type="Gene3D" id="3.30.420.240">
    <property type="match status" value="1"/>
</dbReference>
<dbReference type="AlphaFoldDB" id="A0A6M3KE21"/>
<evidence type="ECO:0000313" key="2">
    <source>
        <dbReference type="EMBL" id="QJA79758.1"/>
    </source>
</evidence>
<organism evidence="2">
    <name type="scientific">viral metagenome</name>
    <dbReference type="NCBI Taxonomy" id="1070528"/>
    <lineage>
        <taxon>unclassified sequences</taxon>
        <taxon>metagenomes</taxon>
        <taxon>organismal metagenomes</taxon>
    </lineage>
</organism>
<proteinExistence type="predicted"/>